<dbReference type="SUPFAM" id="SSF54495">
    <property type="entry name" value="UBC-like"/>
    <property type="match status" value="1"/>
</dbReference>
<evidence type="ECO:0000256" key="3">
    <source>
        <dbReference type="SAM" id="MobiDB-lite"/>
    </source>
</evidence>
<sequence length="1031" mass="115002">MEEGLKPQAFFTSDVVSKRNPVFFHKDDNREKEKEREETETSGTSGDCIDGYSRGTHRIGVVVRTREDSGSDSEDDYSSSYSQSNPSSEDSHRKGDDSSVGPSDASTNATKKSSNAELEPTEVEVSWFGYSSRSTALEQHDDLDLVDRPIYFSEIVSSASDSMGCTGVVTGSRMTVDLLNLEDKIIRNIDTRNICHVRSHRPGLWVLSAVGSPFLGRVEDIGEGIIVEFRDGSKCRISESKFHKIETYNDTYWAEDTMSDFEGRDCRFYPGQRVKVKDRNVLETAEWLVGGPSDHKRGIICKIEVCTLEVRWLMPIPTCSGDDVETASLPPPMDISPNDVVSLGFDEFRNTDWCIGDWCMFSKGSGEEDENGPSFSKGNDRKKKLMVVLCSHTVCDVRWQDGRLSKNIPGKDLIALKHCDDSEFWPNDFVMLRQAADSLDDSETSPRKSGVIHTVNHKDRTAVVKWQLKSKKPDEFLLGDEETVSLYALDAHPDFGHYCIGSMVILLDVERSKERSRDQERDSKVSTASIFGQIRALDNGKLHVVWADGSMSFEYPASVFCIDKDDLDSMISDYDSYSYSESYDGFSSSSGSWETVPDEENHNSNQAAIDEVLAQAEAQEKLLRDENSLARGLAQKVKLADFASGLEQKVNLAEEDGENACSESGPSHVSKERKSKKKSEGMLGKFLNVFGKGTEEGASPAAGADAKAKKDMLPRAGGGEGLRDIIGDRSEEVNYNTRKAARTASLSSIESPRAEITDTDALLKKQDFKSLLLRQTLKHEKFEVLEAAPSDHHFLDRSPRSNVPKFSKTIIKEWKILKMGLSDGVWVKCYENRMDLFRAIIVGSPGTPYYSALFSFDIYIPPDFPQVPPEVCYRSHGYRLNPNLYENGRVCLSLLNTWSGKESEKWDPKRSSILQLLVSIQGLVLVQKPYFNEAGFGKQVGTVSGEKNSVLYNENAHLLCLKLMISTLKSPPATFEKFVRDHFRTFSPVIAETMASMEAGENFSGGFKMMLSQIKPHVLAALKKGSEQPQQ</sequence>
<feature type="compositionally biased region" description="Low complexity" evidence="3">
    <location>
        <begin position="78"/>
        <end position="88"/>
    </location>
</feature>
<evidence type="ECO:0000313" key="5">
    <source>
        <dbReference type="EMBL" id="QDZ21713.1"/>
    </source>
</evidence>
<dbReference type="Gene3D" id="3.10.110.10">
    <property type="entry name" value="Ubiquitin Conjugating Enzyme"/>
    <property type="match status" value="1"/>
</dbReference>
<evidence type="ECO:0000256" key="1">
    <source>
        <dbReference type="ARBA" id="ARBA00022679"/>
    </source>
</evidence>
<dbReference type="OrthoDB" id="47801at2759"/>
<feature type="region of interest" description="Disordered" evidence="3">
    <location>
        <begin position="1"/>
        <end position="118"/>
    </location>
</feature>
<dbReference type="AlphaFoldDB" id="A0A5B8MMJ1"/>
<proteinExistence type="predicted"/>
<dbReference type="Proteomes" id="UP000316726">
    <property type="component" value="Chromosome 6"/>
</dbReference>
<dbReference type="InterPro" id="IPR016135">
    <property type="entry name" value="UBQ-conjugating_enzyme/RWD"/>
</dbReference>
<organism evidence="5 6">
    <name type="scientific">Chloropicon primus</name>
    <dbReference type="NCBI Taxonomy" id="1764295"/>
    <lineage>
        <taxon>Eukaryota</taxon>
        <taxon>Viridiplantae</taxon>
        <taxon>Chlorophyta</taxon>
        <taxon>Chloropicophyceae</taxon>
        <taxon>Chloropicales</taxon>
        <taxon>Chloropicaceae</taxon>
        <taxon>Chloropicon</taxon>
    </lineage>
</organism>
<reference evidence="5 6" key="1">
    <citation type="submission" date="2018-07" db="EMBL/GenBank/DDBJ databases">
        <title>The complete nuclear genome of the prasinophyte Chloropicon primus (CCMP1205).</title>
        <authorList>
            <person name="Pombert J.-F."/>
            <person name="Otis C."/>
            <person name="Turmel M."/>
            <person name="Lemieux C."/>
        </authorList>
    </citation>
    <scope>NUCLEOTIDE SEQUENCE [LARGE SCALE GENOMIC DNA]</scope>
    <source>
        <strain evidence="5 6">CCMP1205</strain>
    </source>
</reference>
<dbReference type="InterPro" id="IPR057734">
    <property type="entry name" value="UBE2O-like_SH3-C"/>
</dbReference>
<name>A0A5B8MMJ1_9CHLO</name>
<evidence type="ECO:0000313" key="6">
    <source>
        <dbReference type="Proteomes" id="UP000316726"/>
    </source>
</evidence>
<dbReference type="Pfam" id="PF00179">
    <property type="entry name" value="UQ_con"/>
    <property type="match status" value="1"/>
</dbReference>
<dbReference type="EMBL" id="CP031039">
    <property type="protein sequence ID" value="QDZ21713.1"/>
    <property type="molecule type" value="Genomic_DNA"/>
</dbReference>
<feature type="compositionally biased region" description="Basic and acidic residues" evidence="3">
    <location>
        <begin position="24"/>
        <end position="39"/>
    </location>
</feature>
<dbReference type="Pfam" id="PF23044">
    <property type="entry name" value="SH3-C_UBE2O"/>
    <property type="match status" value="1"/>
</dbReference>
<dbReference type="InterPro" id="IPR000608">
    <property type="entry name" value="UBC"/>
</dbReference>
<gene>
    <name evidence="5" type="ORF">A3770_06p42310</name>
</gene>
<dbReference type="GO" id="GO:0061631">
    <property type="term" value="F:ubiquitin conjugating enzyme activity"/>
    <property type="evidence" value="ECO:0007669"/>
    <property type="project" value="TreeGrafter"/>
</dbReference>
<keyword evidence="6" id="KW-1185">Reference proteome</keyword>
<dbReference type="PROSITE" id="PS50127">
    <property type="entry name" value="UBC_2"/>
    <property type="match status" value="1"/>
</dbReference>
<dbReference type="InterPro" id="IPR057735">
    <property type="entry name" value="UBE2O-like_tSH3-B"/>
</dbReference>
<dbReference type="CDD" id="cd23837">
    <property type="entry name" value="UBCc_UBE2O"/>
    <property type="match status" value="1"/>
</dbReference>
<keyword evidence="2" id="KW-0833">Ubl conjugation pathway</keyword>
<protein>
    <submittedName>
        <fullName evidence="5">Ubiquitin-conjugating enzyme</fullName>
    </submittedName>
</protein>
<evidence type="ECO:0000259" key="4">
    <source>
        <dbReference type="PROSITE" id="PS50127"/>
    </source>
</evidence>
<feature type="region of interest" description="Disordered" evidence="3">
    <location>
        <begin position="655"/>
        <end position="678"/>
    </location>
</feature>
<dbReference type="STRING" id="1764295.A0A5B8MMJ1"/>
<dbReference type="Pfam" id="PF23043">
    <property type="entry name" value="SH3-B_UBE2O"/>
    <property type="match status" value="1"/>
</dbReference>
<dbReference type="Pfam" id="PF23046">
    <property type="entry name" value="tSH3-B_UBE2O"/>
    <property type="match status" value="1"/>
</dbReference>
<feature type="compositionally biased region" description="Polar residues" evidence="3">
    <location>
        <begin position="100"/>
        <end position="116"/>
    </location>
</feature>
<dbReference type="InterPro" id="IPR057733">
    <property type="entry name" value="UBE2O-like_SH3-B"/>
</dbReference>
<dbReference type="PANTHER" id="PTHR46116">
    <property type="entry name" value="(E3-INDEPENDENT) E2 UBIQUITIN-CONJUGATING ENZYME"/>
    <property type="match status" value="1"/>
</dbReference>
<feature type="region of interest" description="Disordered" evidence="3">
    <location>
        <begin position="694"/>
        <end position="724"/>
    </location>
</feature>
<accession>A0A5B8MMJ1</accession>
<keyword evidence="1" id="KW-0808">Transferase</keyword>
<feature type="domain" description="UBC core" evidence="4">
    <location>
        <begin position="805"/>
        <end position="965"/>
    </location>
</feature>
<dbReference type="PANTHER" id="PTHR46116:SF15">
    <property type="entry name" value="(E3-INDEPENDENT) E2 UBIQUITIN-CONJUGATING ENZYME"/>
    <property type="match status" value="1"/>
</dbReference>
<evidence type="ECO:0000256" key="2">
    <source>
        <dbReference type="ARBA" id="ARBA00022786"/>
    </source>
</evidence>
<dbReference type="SMART" id="SM00212">
    <property type="entry name" value="UBCc"/>
    <property type="match status" value="1"/>
</dbReference>